<gene>
    <name evidence="2" type="ORF">FRZ44_28770</name>
</gene>
<evidence type="ECO:0000313" key="2">
    <source>
        <dbReference type="EMBL" id="QEX17575.1"/>
    </source>
</evidence>
<evidence type="ECO:0000313" key="3">
    <source>
        <dbReference type="Proteomes" id="UP000326202"/>
    </source>
</evidence>
<dbReference type="Proteomes" id="UP000326202">
    <property type="component" value="Chromosome"/>
</dbReference>
<dbReference type="KEGG" id="htq:FRZ44_28770"/>
<name>A0A5J6MM32_9PROT</name>
<reference evidence="2 3" key="1">
    <citation type="submission" date="2019-08" db="EMBL/GenBank/DDBJ databases">
        <title>Hyperibacter terrae gen. nov., sp. nov. and Hyperibacter viscosus sp. nov., two new members in the family Rhodospirillaceae isolated from the rhizosphere of Hypericum perforatum.</title>
        <authorList>
            <person name="Noviana Z."/>
        </authorList>
    </citation>
    <scope>NUCLEOTIDE SEQUENCE [LARGE SCALE GENOMIC DNA]</scope>
    <source>
        <strain evidence="2 3">R5913</strain>
    </source>
</reference>
<dbReference type="EMBL" id="CP042906">
    <property type="protein sequence ID" value="QEX17575.1"/>
    <property type="molecule type" value="Genomic_DNA"/>
</dbReference>
<evidence type="ECO:0000256" key="1">
    <source>
        <dbReference type="SAM" id="MobiDB-lite"/>
    </source>
</evidence>
<sequence>MKGIDLERREEMVTVARAPGISEIAARHHEAAEVDDLEGRPNGEPRCEMRTAFGRAT</sequence>
<keyword evidence="3" id="KW-1185">Reference proteome</keyword>
<feature type="region of interest" description="Disordered" evidence="1">
    <location>
        <begin position="30"/>
        <end position="57"/>
    </location>
</feature>
<dbReference type="AlphaFoldDB" id="A0A5J6MM32"/>
<protein>
    <submittedName>
        <fullName evidence="2">Uncharacterized protein</fullName>
    </submittedName>
</protein>
<accession>A0A5J6MM32</accession>
<proteinExistence type="predicted"/>
<feature type="compositionally biased region" description="Basic and acidic residues" evidence="1">
    <location>
        <begin position="30"/>
        <end position="49"/>
    </location>
</feature>
<organism evidence="2 3">
    <name type="scientific">Hypericibacter terrae</name>
    <dbReference type="NCBI Taxonomy" id="2602015"/>
    <lineage>
        <taxon>Bacteria</taxon>
        <taxon>Pseudomonadati</taxon>
        <taxon>Pseudomonadota</taxon>
        <taxon>Alphaproteobacteria</taxon>
        <taxon>Rhodospirillales</taxon>
        <taxon>Dongiaceae</taxon>
        <taxon>Hypericibacter</taxon>
    </lineage>
</organism>